<proteinExistence type="predicted"/>
<accession>A0A1G8D1B7</accession>
<protein>
    <submittedName>
        <fullName evidence="1">Uncharacterized protein</fullName>
    </submittedName>
</protein>
<sequence>MLPSIKNDLMYRKTDNVSFFYTELNLERQQEIGSCHLAI</sequence>
<organism evidence="1 2">
    <name type="scientific">Desulfosporosinus hippei DSM 8344</name>
    <dbReference type="NCBI Taxonomy" id="1121419"/>
    <lineage>
        <taxon>Bacteria</taxon>
        <taxon>Bacillati</taxon>
        <taxon>Bacillota</taxon>
        <taxon>Clostridia</taxon>
        <taxon>Eubacteriales</taxon>
        <taxon>Desulfitobacteriaceae</taxon>
        <taxon>Desulfosporosinus</taxon>
    </lineage>
</organism>
<evidence type="ECO:0000313" key="2">
    <source>
        <dbReference type="Proteomes" id="UP000198656"/>
    </source>
</evidence>
<evidence type="ECO:0000313" key="1">
    <source>
        <dbReference type="EMBL" id="SDH51546.1"/>
    </source>
</evidence>
<keyword evidence="2" id="KW-1185">Reference proteome</keyword>
<reference evidence="2" key="1">
    <citation type="submission" date="2016-10" db="EMBL/GenBank/DDBJ databases">
        <authorList>
            <person name="Varghese N."/>
            <person name="Submissions S."/>
        </authorList>
    </citation>
    <scope>NUCLEOTIDE SEQUENCE [LARGE SCALE GENOMIC DNA]</scope>
    <source>
        <strain evidence="2">DSM 8344</strain>
    </source>
</reference>
<name>A0A1G8D1B7_9FIRM</name>
<dbReference type="EMBL" id="FNCP01000014">
    <property type="protein sequence ID" value="SDH51546.1"/>
    <property type="molecule type" value="Genomic_DNA"/>
</dbReference>
<gene>
    <name evidence="1" type="ORF">SAMN05443529_11483</name>
</gene>
<dbReference type="STRING" id="1121419.SAMN05443529_11483"/>
<dbReference type="Proteomes" id="UP000198656">
    <property type="component" value="Unassembled WGS sequence"/>
</dbReference>
<dbReference type="AlphaFoldDB" id="A0A1G8D1B7"/>